<dbReference type="EMBL" id="DTBZ01000091">
    <property type="protein sequence ID" value="HGQ18282.1"/>
    <property type="molecule type" value="Genomic_DNA"/>
</dbReference>
<dbReference type="PIRSF" id="PIRSF017388">
    <property type="entry name" value="Esterase_lipase"/>
    <property type="match status" value="1"/>
</dbReference>
<comment type="caution">
    <text evidence="2">The sequence shown here is derived from an EMBL/GenBank/DDBJ whole genome shotgun (WGS) entry which is preliminary data.</text>
</comment>
<dbReference type="GO" id="GO:0052689">
    <property type="term" value="F:carboxylic ester hydrolase activity"/>
    <property type="evidence" value="ECO:0007669"/>
    <property type="project" value="InterPro"/>
</dbReference>
<protein>
    <submittedName>
        <fullName evidence="2">Alpha/beta hydrolase</fullName>
    </submittedName>
</protein>
<dbReference type="InterPro" id="IPR051044">
    <property type="entry name" value="MAG_DAG_Lipase"/>
</dbReference>
<dbReference type="InterPro" id="IPR029058">
    <property type="entry name" value="AB_hydrolase_fold"/>
</dbReference>
<dbReference type="InterPro" id="IPR012354">
    <property type="entry name" value="Esterase_lipase"/>
</dbReference>
<sequence>MSMDGCIEDLRFIEFDGFRLASTIHRPAIATSSAVLMLHGFTGNRIEVNRLYVDIARRLCSEGMAVLRLDYRGHGESSLPFEEFKIGYALEDGGKALEVLQKLFNPVRIGVVGFSLGGYVAIHLASRYRGAISSLALLAPGIKMDELATELARKLSLEGDFYIVRALKIRREGIESMIRSPSAMIYADTVDIPVLIIHAKNDSAVPYIHSIEFYEKIRSQKKRIVILDEGGHTFELHHIRDRVIEEVVAWFRETLLYT</sequence>
<keyword evidence="2" id="KW-0378">Hydrolase</keyword>
<organism evidence="2">
    <name type="scientific">Ignisphaera aggregans</name>
    <dbReference type="NCBI Taxonomy" id="334771"/>
    <lineage>
        <taxon>Archaea</taxon>
        <taxon>Thermoproteota</taxon>
        <taxon>Thermoprotei</taxon>
        <taxon>Desulfurococcales</taxon>
        <taxon>Desulfurococcaceae</taxon>
        <taxon>Ignisphaera</taxon>
    </lineage>
</organism>
<dbReference type="AlphaFoldDB" id="A0A7J3I851"/>
<dbReference type="EMBL" id="DTAI01000151">
    <property type="protein sequence ID" value="HGN36966.1"/>
    <property type="molecule type" value="Genomic_DNA"/>
</dbReference>
<gene>
    <name evidence="2" type="ORF">ENT87_05410</name>
    <name evidence="3" type="ORF">ENU30_04840</name>
</gene>
<reference evidence="2" key="1">
    <citation type="journal article" date="2020" name="mSystems">
        <title>Genome- and Community-Level Interaction Insights into Carbon Utilization and Element Cycling Functions of Hydrothermarchaeota in Hydrothermal Sediment.</title>
        <authorList>
            <person name="Zhou Z."/>
            <person name="Liu Y."/>
            <person name="Xu W."/>
            <person name="Pan J."/>
            <person name="Luo Z.H."/>
            <person name="Li M."/>
        </authorList>
    </citation>
    <scope>NUCLEOTIDE SEQUENCE [LARGE SCALE GENOMIC DNA]</scope>
    <source>
        <strain evidence="2">SpSt-618</strain>
        <strain evidence="3">SpSt-657</strain>
    </source>
</reference>
<proteinExistence type="predicted"/>
<dbReference type="Gene3D" id="3.40.50.1820">
    <property type="entry name" value="alpha/beta hydrolase"/>
    <property type="match status" value="1"/>
</dbReference>
<name>A0A7J3I851_9CREN</name>
<evidence type="ECO:0000313" key="3">
    <source>
        <dbReference type="EMBL" id="HGQ18282.1"/>
    </source>
</evidence>
<dbReference type="Pfam" id="PF12146">
    <property type="entry name" value="Hydrolase_4"/>
    <property type="match status" value="1"/>
</dbReference>
<dbReference type="PANTHER" id="PTHR11614">
    <property type="entry name" value="PHOSPHOLIPASE-RELATED"/>
    <property type="match status" value="1"/>
</dbReference>
<accession>A0A7J3I851</accession>
<evidence type="ECO:0000259" key="1">
    <source>
        <dbReference type="Pfam" id="PF12146"/>
    </source>
</evidence>
<dbReference type="SUPFAM" id="SSF53474">
    <property type="entry name" value="alpha/beta-Hydrolases"/>
    <property type="match status" value="1"/>
</dbReference>
<evidence type="ECO:0000313" key="2">
    <source>
        <dbReference type="EMBL" id="HGN36966.1"/>
    </source>
</evidence>
<dbReference type="InterPro" id="IPR022742">
    <property type="entry name" value="Hydrolase_4"/>
</dbReference>
<feature type="domain" description="Serine aminopeptidase S33" evidence="1">
    <location>
        <begin position="33"/>
        <end position="154"/>
    </location>
</feature>